<dbReference type="PIRSF" id="PIRSF000524">
    <property type="entry name" value="SPT"/>
    <property type="match status" value="1"/>
</dbReference>
<accession>A0A315ZER1</accession>
<dbReference type="EMBL" id="QGDO01000001">
    <property type="protein sequence ID" value="PWJ44086.1"/>
    <property type="molecule type" value="Genomic_DNA"/>
</dbReference>
<protein>
    <submittedName>
        <fullName evidence="7">Phosphoserine aminotransferase</fullName>
    </submittedName>
</protein>
<dbReference type="Gene3D" id="3.40.640.10">
    <property type="entry name" value="Type I PLP-dependent aspartate aminotransferase-like (Major domain)"/>
    <property type="match status" value="1"/>
</dbReference>
<evidence type="ECO:0000313" key="7">
    <source>
        <dbReference type="EMBL" id="PWJ44086.1"/>
    </source>
</evidence>
<reference evidence="7 8" key="1">
    <citation type="submission" date="2018-03" db="EMBL/GenBank/DDBJ databases">
        <title>Genomic Encyclopedia of Archaeal and Bacterial Type Strains, Phase II (KMG-II): from individual species to whole genera.</title>
        <authorList>
            <person name="Goeker M."/>
        </authorList>
    </citation>
    <scope>NUCLEOTIDE SEQUENCE [LARGE SCALE GENOMIC DNA]</scope>
    <source>
        <strain evidence="7 8">DSM 28229</strain>
    </source>
</reference>
<evidence type="ECO:0000259" key="6">
    <source>
        <dbReference type="Pfam" id="PF00266"/>
    </source>
</evidence>
<dbReference type="Pfam" id="PF00266">
    <property type="entry name" value="Aminotran_5"/>
    <property type="match status" value="1"/>
</dbReference>
<dbReference type="Gene3D" id="3.90.1150.10">
    <property type="entry name" value="Aspartate Aminotransferase, domain 1"/>
    <property type="match status" value="1"/>
</dbReference>
<dbReference type="PANTHER" id="PTHR21152">
    <property type="entry name" value="AMINOTRANSFERASE CLASS V"/>
    <property type="match status" value="1"/>
</dbReference>
<dbReference type="PANTHER" id="PTHR21152:SF40">
    <property type="entry name" value="ALANINE--GLYOXYLATE AMINOTRANSFERASE"/>
    <property type="match status" value="1"/>
</dbReference>
<comment type="caution">
    <text evidence="7">The sequence shown here is derived from an EMBL/GenBank/DDBJ whole genome shotgun (WGS) entry which is preliminary data.</text>
</comment>
<evidence type="ECO:0000256" key="4">
    <source>
        <dbReference type="PIRSR" id="PIRSR000524-1"/>
    </source>
</evidence>
<dbReference type="InterPro" id="IPR015424">
    <property type="entry name" value="PyrdxlP-dep_Trfase"/>
</dbReference>
<dbReference type="GO" id="GO:0004760">
    <property type="term" value="F:L-serine-pyruvate transaminase activity"/>
    <property type="evidence" value="ECO:0007669"/>
    <property type="project" value="TreeGrafter"/>
</dbReference>
<dbReference type="Proteomes" id="UP000245535">
    <property type="component" value="Unassembled WGS sequence"/>
</dbReference>
<gene>
    <name evidence="7" type="ORF">BC781_101436</name>
</gene>
<dbReference type="InterPro" id="IPR015421">
    <property type="entry name" value="PyrdxlP-dep_Trfase_major"/>
</dbReference>
<dbReference type="InterPro" id="IPR024169">
    <property type="entry name" value="SP_NH2Trfase/AEP_transaminase"/>
</dbReference>
<dbReference type="SUPFAM" id="SSF53383">
    <property type="entry name" value="PLP-dependent transferases"/>
    <property type="match status" value="1"/>
</dbReference>
<keyword evidence="7" id="KW-0032">Aminotransferase</keyword>
<dbReference type="RefSeq" id="WP_109615606.1">
    <property type="nucleotide sequence ID" value="NZ_QGDO01000001.1"/>
</dbReference>
<evidence type="ECO:0000256" key="1">
    <source>
        <dbReference type="ARBA" id="ARBA00001933"/>
    </source>
</evidence>
<evidence type="ECO:0000256" key="5">
    <source>
        <dbReference type="PIRSR" id="PIRSR000524-50"/>
    </source>
</evidence>
<name>A0A315ZER1_SEDFL</name>
<dbReference type="InterPro" id="IPR015422">
    <property type="entry name" value="PyrdxlP-dep_Trfase_small"/>
</dbReference>
<dbReference type="OrthoDB" id="975012at2"/>
<feature type="binding site" evidence="4">
    <location>
        <position position="330"/>
    </location>
    <ligand>
        <name>substrate</name>
    </ligand>
</feature>
<evidence type="ECO:0000313" key="8">
    <source>
        <dbReference type="Proteomes" id="UP000245535"/>
    </source>
</evidence>
<comment type="cofactor">
    <cofactor evidence="1 5">
        <name>pyridoxal 5'-phosphate</name>
        <dbReference type="ChEBI" id="CHEBI:597326"/>
    </cofactor>
</comment>
<dbReference type="GO" id="GO:0008453">
    <property type="term" value="F:alanine-glyoxylate transaminase activity"/>
    <property type="evidence" value="ECO:0007669"/>
    <property type="project" value="TreeGrafter"/>
</dbReference>
<keyword evidence="3 5" id="KW-0663">Pyridoxal phosphate</keyword>
<feature type="modified residue" description="N6-(pyridoxal phosphate)lysine" evidence="5">
    <location>
        <position position="189"/>
    </location>
</feature>
<evidence type="ECO:0000256" key="3">
    <source>
        <dbReference type="ARBA" id="ARBA00022898"/>
    </source>
</evidence>
<feature type="domain" description="Aminotransferase class V" evidence="6">
    <location>
        <begin position="8"/>
        <end position="278"/>
    </location>
</feature>
<proteinExistence type="inferred from homology"/>
<organism evidence="7 8">
    <name type="scientific">Sediminitomix flava</name>
    <dbReference type="NCBI Taxonomy" id="379075"/>
    <lineage>
        <taxon>Bacteria</taxon>
        <taxon>Pseudomonadati</taxon>
        <taxon>Bacteroidota</taxon>
        <taxon>Cytophagia</taxon>
        <taxon>Cytophagales</taxon>
        <taxon>Flammeovirgaceae</taxon>
        <taxon>Sediminitomix</taxon>
    </lineage>
</organism>
<comment type="similarity">
    <text evidence="2">Belongs to the class-V pyridoxal-phosphate-dependent aminotransferase family.</text>
</comment>
<dbReference type="AlphaFoldDB" id="A0A315ZER1"/>
<keyword evidence="7" id="KW-0808">Transferase</keyword>
<keyword evidence="8" id="KW-1185">Reference proteome</keyword>
<sequence length="353" mass="40494">MISFYPGPSKVYPQVKEYMMEAMDTGILSCNHRSPEFVDLSKETIKLLKKKLDIPKNYTIFFLSSATECWEVLSESYKPLFSTHIYNGAFGEKWYLNKKKLDANAMAFEYPIHREISVNKLSKLNSSYTEAICLTPNETSNATKVSKNMMHKVRQRFKKSLIMTDVTSSLGGVDLDWLSADIWYASVQKCLGLPAGMALMICSPRAIEKALELNENKHYNSMVAMIKQMERFQTTHTPNVLNIFLLNKVMQMRDPIKRISNQTKTRMQSMQNVLQKNGYEPLIPYTRLRSDTVLAIKDNASRITEIKKKAKKEGFVLGNGYGDWKENTFRIANFPAITNDEITQLVDFLKLNA</sequence>
<dbReference type="GO" id="GO:0019265">
    <property type="term" value="P:glycine biosynthetic process, by transamination of glyoxylate"/>
    <property type="evidence" value="ECO:0007669"/>
    <property type="project" value="TreeGrafter"/>
</dbReference>
<dbReference type="InterPro" id="IPR000192">
    <property type="entry name" value="Aminotrans_V_dom"/>
</dbReference>
<evidence type="ECO:0000256" key="2">
    <source>
        <dbReference type="ARBA" id="ARBA00009236"/>
    </source>
</evidence>